<dbReference type="EMBL" id="JAWDGP010002904">
    <property type="protein sequence ID" value="KAK3778604.1"/>
    <property type="molecule type" value="Genomic_DNA"/>
</dbReference>
<reference evidence="1" key="1">
    <citation type="journal article" date="2023" name="G3 (Bethesda)">
        <title>A reference genome for the long-term kleptoplast-retaining sea slug Elysia crispata morphotype clarki.</title>
        <authorList>
            <person name="Eastman K.E."/>
            <person name="Pendleton A.L."/>
            <person name="Shaikh M.A."/>
            <person name="Suttiyut T."/>
            <person name="Ogas R."/>
            <person name="Tomko P."/>
            <person name="Gavelis G."/>
            <person name="Widhalm J.R."/>
            <person name="Wisecaver J.H."/>
        </authorList>
    </citation>
    <scope>NUCLEOTIDE SEQUENCE</scope>
    <source>
        <strain evidence="1">ECLA1</strain>
    </source>
</reference>
<keyword evidence="2" id="KW-1185">Reference proteome</keyword>
<accession>A0AAE1DPZ8</accession>
<organism evidence="1 2">
    <name type="scientific">Elysia crispata</name>
    <name type="common">lettuce slug</name>
    <dbReference type="NCBI Taxonomy" id="231223"/>
    <lineage>
        <taxon>Eukaryota</taxon>
        <taxon>Metazoa</taxon>
        <taxon>Spiralia</taxon>
        <taxon>Lophotrochozoa</taxon>
        <taxon>Mollusca</taxon>
        <taxon>Gastropoda</taxon>
        <taxon>Heterobranchia</taxon>
        <taxon>Euthyneura</taxon>
        <taxon>Panpulmonata</taxon>
        <taxon>Sacoglossa</taxon>
        <taxon>Placobranchoidea</taxon>
        <taxon>Plakobranchidae</taxon>
        <taxon>Elysia</taxon>
    </lineage>
</organism>
<sequence>MKGHAPSCRNRQRASRGFCQGDLRRRSERETPDATISKSLQTLALFSADWFCQGIRHSLITLGSRLDKINVI</sequence>
<protein>
    <submittedName>
        <fullName evidence="1">Uncharacterized protein</fullName>
    </submittedName>
</protein>
<dbReference type="Proteomes" id="UP001283361">
    <property type="component" value="Unassembled WGS sequence"/>
</dbReference>
<dbReference type="AlphaFoldDB" id="A0AAE1DPZ8"/>
<evidence type="ECO:0000313" key="2">
    <source>
        <dbReference type="Proteomes" id="UP001283361"/>
    </source>
</evidence>
<comment type="caution">
    <text evidence="1">The sequence shown here is derived from an EMBL/GenBank/DDBJ whole genome shotgun (WGS) entry which is preliminary data.</text>
</comment>
<evidence type="ECO:0000313" key="1">
    <source>
        <dbReference type="EMBL" id="KAK3778604.1"/>
    </source>
</evidence>
<name>A0AAE1DPZ8_9GAST</name>
<proteinExistence type="predicted"/>
<gene>
    <name evidence="1" type="ORF">RRG08_010901</name>
</gene>